<keyword evidence="2" id="KW-1185">Reference proteome</keyword>
<name>A0ABS1DN55_9PROT</name>
<evidence type="ECO:0008006" key="3">
    <source>
        <dbReference type="Google" id="ProtNLM"/>
    </source>
</evidence>
<organism evidence="1 2">
    <name type="scientific">Rhodovibrio sodomensis</name>
    <dbReference type="NCBI Taxonomy" id="1088"/>
    <lineage>
        <taxon>Bacteria</taxon>
        <taxon>Pseudomonadati</taxon>
        <taxon>Pseudomonadota</taxon>
        <taxon>Alphaproteobacteria</taxon>
        <taxon>Rhodospirillales</taxon>
        <taxon>Rhodovibrionaceae</taxon>
        <taxon>Rhodovibrio</taxon>
    </lineage>
</organism>
<dbReference type="InterPro" id="IPR047647">
    <property type="entry name" value="ISAs1_transpos"/>
</dbReference>
<proteinExistence type="predicted"/>
<reference evidence="1 2" key="1">
    <citation type="journal article" date="2020" name="Microorganisms">
        <title>Osmotic Adaptation and Compatible Solute Biosynthesis of Phototrophic Bacteria as Revealed from Genome Analyses.</title>
        <authorList>
            <person name="Imhoff J.F."/>
            <person name="Rahn T."/>
            <person name="Kunzel S."/>
            <person name="Keller A."/>
            <person name="Neulinger S.C."/>
        </authorList>
    </citation>
    <scope>NUCLEOTIDE SEQUENCE [LARGE SCALE GENOMIC DNA]</scope>
    <source>
        <strain evidence="1 2">DSM 9895</strain>
    </source>
</reference>
<dbReference type="Proteomes" id="UP001296873">
    <property type="component" value="Unassembled WGS sequence"/>
</dbReference>
<dbReference type="PANTHER" id="PTHR30298:SF0">
    <property type="entry name" value="PROTEIN YBFL-RELATED"/>
    <property type="match status" value="1"/>
</dbReference>
<protein>
    <recommendedName>
        <fullName evidence="3">ISAs1 family transposase</fullName>
    </recommendedName>
</protein>
<sequence>MRNRHGRQEHRSVETFDVSGQLDPAWDGLIVQAARVYRLTWVKQPATGRWTERSETAFYVCQIPLSAADFAKAVRAHWTIENRNHHVRDVTLGEDHSRIRVQPGTFTRIRSFALNILRANGVRNVAQARYATALNPDKLFDYAGS</sequence>
<evidence type="ECO:0000313" key="2">
    <source>
        <dbReference type="Proteomes" id="UP001296873"/>
    </source>
</evidence>
<comment type="caution">
    <text evidence="1">The sequence shown here is derived from an EMBL/GenBank/DDBJ whole genome shotgun (WGS) entry which is preliminary data.</text>
</comment>
<gene>
    <name evidence="1" type="ORF">CKO28_26415</name>
</gene>
<dbReference type="NCBIfam" id="NF033564">
    <property type="entry name" value="transpos_ISAs1"/>
    <property type="match status" value="1"/>
</dbReference>
<accession>A0ABS1DN55</accession>
<dbReference type="PANTHER" id="PTHR30298">
    <property type="entry name" value="H REPEAT-ASSOCIATED PREDICTED TRANSPOSASE"/>
    <property type="match status" value="1"/>
</dbReference>
<dbReference type="InterPro" id="IPR051698">
    <property type="entry name" value="Transposase_11-like"/>
</dbReference>
<evidence type="ECO:0000313" key="1">
    <source>
        <dbReference type="EMBL" id="MBK1671537.1"/>
    </source>
</evidence>
<dbReference type="EMBL" id="NRRL01000213">
    <property type="protein sequence ID" value="MBK1671537.1"/>
    <property type="molecule type" value="Genomic_DNA"/>
</dbReference>